<comment type="cofactor">
    <cofactor evidence="1 8">
        <name>FAD</name>
        <dbReference type="ChEBI" id="CHEBI:57692"/>
    </cofactor>
</comment>
<dbReference type="GO" id="GO:0015074">
    <property type="term" value="P:DNA integration"/>
    <property type="evidence" value="ECO:0007669"/>
    <property type="project" value="InterPro"/>
</dbReference>
<name>A0A8J6HA04_TENMO</name>
<evidence type="ECO:0000256" key="9">
    <source>
        <dbReference type="SAM" id="MobiDB-lite"/>
    </source>
</evidence>
<keyword evidence="6 8" id="KW-0560">Oxidoreductase</keyword>
<evidence type="ECO:0000256" key="6">
    <source>
        <dbReference type="ARBA" id="ARBA00023002"/>
    </source>
</evidence>
<dbReference type="InterPro" id="IPR036397">
    <property type="entry name" value="RNaseH_sf"/>
</dbReference>
<dbReference type="InterPro" id="IPR000960">
    <property type="entry name" value="Flavin_mOase"/>
</dbReference>
<dbReference type="SUPFAM" id="SSF56219">
    <property type="entry name" value="DNase I-like"/>
    <property type="match status" value="1"/>
</dbReference>
<dbReference type="PROSITE" id="PS50994">
    <property type="entry name" value="INTEGRASE"/>
    <property type="match status" value="1"/>
</dbReference>
<keyword evidence="4 8" id="KW-0274">FAD</keyword>
<evidence type="ECO:0000259" key="10">
    <source>
        <dbReference type="PROSITE" id="PS50994"/>
    </source>
</evidence>
<dbReference type="Gene3D" id="3.60.10.10">
    <property type="entry name" value="Endonuclease/exonuclease/phosphatase"/>
    <property type="match status" value="1"/>
</dbReference>
<feature type="region of interest" description="Disordered" evidence="9">
    <location>
        <begin position="1298"/>
        <end position="1325"/>
    </location>
</feature>
<dbReference type="InterPro" id="IPR036188">
    <property type="entry name" value="FAD/NAD-bd_sf"/>
</dbReference>
<dbReference type="EMBL" id="JABDTM020027462">
    <property type="protein sequence ID" value="KAH0810481.1"/>
    <property type="molecule type" value="Genomic_DNA"/>
</dbReference>
<dbReference type="SUPFAM" id="SSF53098">
    <property type="entry name" value="Ribonuclease H-like"/>
    <property type="match status" value="1"/>
</dbReference>
<evidence type="ECO:0000256" key="1">
    <source>
        <dbReference type="ARBA" id="ARBA00001974"/>
    </source>
</evidence>
<feature type="compositionally biased region" description="Basic and acidic residues" evidence="9">
    <location>
        <begin position="1300"/>
        <end position="1319"/>
    </location>
</feature>
<dbReference type="InterPro" id="IPR012337">
    <property type="entry name" value="RNaseH-like_sf"/>
</dbReference>
<reference evidence="11" key="1">
    <citation type="journal article" date="2020" name="J Insects Food Feed">
        <title>The yellow mealworm (Tenebrio molitor) genome: a resource for the emerging insects as food and feed industry.</title>
        <authorList>
            <person name="Eriksson T."/>
            <person name="Andere A."/>
            <person name="Kelstrup H."/>
            <person name="Emery V."/>
            <person name="Picard C."/>
        </authorList>
    </citation>
    <scope>NUCLEOTIDE SEQUENCE</scope>
    <source>
        <strain evidence="11">Stoneville</strain>
        <tissue evidence="11">Whole head</tissue>
    </source>
</reference>
<dbReference type="GO" id="GO:0003676">
    <property type="term" value="F:nucleic acid binding"/>
    <property type="evidence" value="ECO:0007669"/>
    <property type="project" value="InterPro"/>
</dbReference>
<comment type="caution">
    <text evidence="11">The sequence shown here is derived from an EMBL/GenBank/DDBJ whole genome shotgun (WGS) entry which is preliminary data.</text>
</comment>
<dbReference type="Pfam" id="PF13843">
    <property type="entry name" value="DDE_Tnp_1_7"/>
    <property type="match status" value="1"/>
</dbReference>
<evidence type="ECO:0000256" key="2">
    <source>
        <dbReference type="ARBA" id="ARBA00009183"/>
    </source>
</evidence>
<organism evidence="11 12">
    <name type="scientific">Tenebrio molitor</name>
    <name type="common">Yellow mealworm beetle</name>
    <dbReference type="NCBI Taxonomy" id="7067"/>
    <lineage>
        <taxon>Eukaryota</taxon>
        <taxon>Metazoa</taxon>
        <taxon>Ecdysozoa</taxon>
        <taxon>Arthropoda</taxon>
        <taxon>Hexapoda</taxon>
        <taxon>Insecta</taxon>
        <taxon>Pterygota</taxon>
        <taxon>Neoptera</taxon>
        <taxon>Endopterygota</taxon>
        <taxon>Coleoptera</taxon>
        <taxon>Polyphaga</taxon>
        <taxon>Cucujiformia</taxon>
        <taxon>Tenebrionidae</taxon>
        <taxon>Tenebrio</taxon>
    </lineage>
</organism>
<accession>A0A8J6HA04</accession>
<dbReference type="InterPro" id="IPR029526">
    <property type="entry name" value="PGBD"/>
</dbReference>
<dbReference type="InterPro" id="IPR050346">
    <property type="entry name" value="FMO-like"/>
</dbReference>
<keyword evidence="7 8" id="KW-0503">Monooxygenase</keyword>
<evidence type="ECO:0000256" key="4">
    <source>
        <dbReference type="ARBA" id="ARBA00022827"/>
    </source>
</evidence>
<feature type="region of interest" description="Disordered" evidence="9">
    <location>
        <begin position="787"/>
        <end position="811"/>
    </location>
</feature>
<evidence type="ECO:0000313" key="12">
    <source>
        <dbReference type="Proteomes" id="UP000719412"/>
    </source>
</evidence>
<dbReference type="InterPro" id="IPR001584">
    <property type="entry name" value="Integrase_cat-core"/>
</dbReference>
<dbReference type="GO" id="GO:0050660">
    <property type="term" value="F:flavin adenine dinucleotide binding"/>
    <property type="evidence" value="ECO:0007669"/>
    <property type="project" value="InterPro"/>
</dbReference>
<keyword evidence="5" id="KW-0521">NADP</keyword>
<dbReference type="FunFam" id="3.50.50.60:FF:000138">
    <property type="entry name" value="Flavin-containing monooxygenase"/>
    <property type="match status" value="1"/>
</dbReference>
<reference evidence="11" key="2">
    <citation type="submission" date="2021-08" db="EMBL/GenBank/DDBJ databases">
        <authorList>
            <person name="Eriksson T."/>
        </authorList>
    </citation>
    <scope>NUCLEOTIDE SEQUENCE</scope>
    <source>
        <strain evidence="11">Stoneville</strain>
        <tissue evidence="11">Whole head</tissue>
    </source>
</reference>
<dbReference type="GO" id="GO:0050661">
    <property type="term" value="F:NADP binding"/>
    <property type="evidence" value="ECO:0007669"/>
    <property type="project" value="InterPro"/>
</dbReference>
<dbReference type="InterPro" id="IPR036691">
    <property type="entry name" value="Endo/exonu/phosph_ase_sf"/>
</dbReference>
<evidence type="ECO:0000313" key="11">
    <source>
        <dbReference type="EMBL" id="KAH0810481.1"/>
    </source>
</evidence>
<dbReference type="GO" id="GO:0004499">
    <property type="term" value="F:N,N-dimethylaniline monooxygenase activity"/>
    <property type="evidence" value="ECO:0007669"/>
    <property type="project" value="InterPro"/>
</dbReference>
<feature type="compositionally biased region" description="Basic and acidic residues" evidence="9">
    <location>
        <begin position="1230"/>
        <end position="1252"/>
    </location>
</feature>
<dbReference type="SUPFAM" id="SSF51905">
    <property type="entry name" value="FAD/NAD(P)-binding domain"/>
    <property type="match status" value="2"/>
</dbReference>
<evidence type="ECO:0000256" key="3">
    <source>
        <dbReference type="ARBA" id="ARBA00022630"/>
    </source>
</evidence>
<evidence type="ECO:0000256" key="5">
    <source>
        <dbReference type="ARBA" id="ARBA00022857"/>
    </source>
</evidence>
<evidence type="ECO:0000256" key="8">
    <source>
        <dbReference type="RuleBase" id="RU361177"/>
    </source>
</evidence>
<dbReference type="EC" id="1.-.-.-" evidence="8"/>
<sequence>MKIAIIGAGGAGLCAGRHCLEENFSFDIFEQTGNVGGTWNYTECIGRDENGVPVHSSMYQGLRTNLPKEVMTFEDFPYPQQHKSYLSQEEVLDYMRSYAKEFQIEPHVKFYKRVVEIAPRNHVWSVEVEDVRSKQKEIVRYDGVIVCNGHYSSPFVPKIAGADGFAGSMKHSHDYRTRDCYKDKRVLVLGAGPSGLDISQQIHTVAAKVFLSHKSRTALSVVEGLRQKPLVIKLDGNRAFFEDGTSEEVEDVLFCTGYNYSFPFLSGACGVKVEDNYVHPLYKQIISVENPTLAFIGVPFIVCPFPLFDIQVRFFLATLKGHFKLPSKQEMLSELDEELRKKSGAPVRKYHLLEVDQGSYFEDLARTAGIKRKPPVIHKLFLRARGNRNLTCRKRSYHDLRNCDDHHKSKEDGENCKKMKKHLNLSRLTSEPLLETSKMKRLLRTELDSRKRSVNLNHQKCVTKTRLRKKIKNIKQNLESGDQKGHKDLFQDYALKGGKVYRVTSYGLRWVLPELAKFQVARKMHDDSGHSAKDKTFELVPKNVTLHKKIRPAMPVFVYKSGKPEETLHPIPKPFRTVHIDHLGPGCIHKSSKTKLTIKSLRDMIKTFEIPHRIVSDMGTSFTSEKVKAFVDETQAIHHLTALSMPCGNGQVERYNQTILSSLATMGADCDDDRLDENIVNIQVGLNGTINRAIGVTPSQALMGYRVVTTGTQPDERAKNRRNASMLNAAGRLRMLLGDLVLIKVTSSECPNGDEPEQNGKEAEAWVEVLFIAVVLNSDKGGYSCSKPPRFKRDATTTKMARSVPGDRRPSAVASIPISRETHPVTVPVTFNKFLVYLDRVWDTMQAIGTHPFSQLDTIMNKAIFLEGMLIHIDKPDEDLPSKRLYSEEELRDFNNMASILPYPLAICLQSIGNASDGKQIVTPVLAEFLGNECFGAITFAPRQLLPLLKILRTGVPDAQDVHNVAQALNVQSMGSKKGFNIAIDLSSGQGTLSQTVQVPNWRVDRSCEWLTMSDVSQYEQKLLDLQSTHRDKSKLGWPGSSVIRVPVPIARTLLLVREGRVSISIFRNDGSHTRHHLTVQNSGKARNGKPGQKASFEGQPRRVTYAELLRKMQNTVKVHDIRIRIKNVRETKSGKIEITTIHGKPWNEGCFHEADRRDNRRNDDCAEGDGEKEDLHSILIHETTAAEDVGEEVLKHATEGDAGAEDFMVTMATKLNKEGGELVSGNERVQSRKRECSQEVLRPREEERRKHEGQMLEVLRTKAQDEELQKRTALRGLRPEGARLTRWRVRNTRASGWQKVKEGGKEGSEEASTEEVHAKGPTSKYRSSIQLNAPQLHEVAEKTRADFVLDELAVRGRCGFKQYIPSKPAKCGIKMFALVDAKTYTFNLETYVGTQPEGPYKQAIAEQKMERELAVAEKQREVANAKKRPETRNAECQTDPPKEEDADIVDISGIQVETYEAIQGKTWSAESFGATKVVVGNPIKENLENGQGGGDGDDDKLPPKILRLKGGGPISDIEFLQLNCNRSVAVHDLLQKTAQDMSADILIIESEGSFQEAGSRCSSLEISTPIQRRGGHGVRTTEERPWPTYMVVQNRGCDPTFSGPHGNSTIDITVTSVGLARRLNAWRVDKREMLSDHLLIWQAKTLPIRYLLRSAWFLFPLWCGGAPGYFLRLPTPTLSPLLFLDDTTRISQHTTSMGGHPAWDLNPADLAVLSGECRSSFHHPTVSPY</sequence>
<dbReference type="Gene3D" id="3.30.420.10">
    <property type="entry name" value="Ribonuclease H-like superfamily/Ribonuclease H"/>
    <property type="match status" value="1"/>
</dbReference>
<feature type="region of interest" description="Disordered" evidence="9">
    <location>
        <begin position="1224"/>
        <end position="1252"/>
    </location>
</feature>
<dbReference type="PRINTS" id="PR00370">
    <property type="entry name" value="FMOXYGENASE"/>
</dbReference>
<dbReference type="InterPro" id="IPR020946">
    <property type="entry name" value="Flavin_mOase-like"/>
</dbReference>
<gene>
    <name evidence="11" type="ORF">GEV33_012310</name>
</gene>
<keyword evidence="12" id="KW-1185">Reference proteome</keyword>
<feature type="region of interest" description="Disordered" evidence="9">
    <location>
        <begin position="1422"/>
        <end position="1445"/>
    </location>
</feature>
<dbReference type="PANTHER" id="PTHR23023">
    <property type="entry name" value="DIMETHYLANILINE MONOOXYGENASE"/>
    <property type="match status" value="1"/>
</dbReference>
<feature type="domain" description="Integrase catalytic" evidence="10">
    <location>
        <begin position="590"/>
        <end position="706"/>
    </location>
</feature>
<evidence type="ECO:0000256" key="7">
    <source>
        <dbReference type="ARBA" id="ARBA00023033"/>
    </source>
</evidence>
<dbReference type="Gene3D" id="3.50.50.60">
    <property type="entry name" value="FAD/NAD(P)-binding domain"/>
    <property type="match status" value="2"/>
</dbReference>
<feature type="compositionally biased region" description="Basic and acidic residues" evidence="9">
    <location>
        <begin position="1422"/>
        <end position="1434"/>
    </location>
</feature>
<proteinExistence type="inferred from homology"/>
<dbReference type="Proteomes" id="UP000719412">
    <property type="component" value="Unassembled WGS sequence"/>
</dbReference>
<comment type="similarity">
    <text evidence="2 8">Belongs to the FMO family.</text>
</comment>
<protein>
    <recommendedName>
        <fullName evidence="8">Flavin-containing monooxygenase</fullName>
        <ecNumber evidence="8">1.-.-.-</ecNumber>
    </recommendedName>
</protein>
<dbReference type="Pfam" id="PF00743">
    <property type="entry name" value="FMO-like"/>
    <property type="match status" value="2"/>
</dbReference>
<keyword evidence="3 8" id="KW-0285">Flavoprotein</keyword>